<dbReference type="GeneID" id="90922178"/>
<name>A0AAE6NEU9_STRPT</name>
<dbReference type="EMBL" id="CP023691">
    <property type="protein sequence ID" value="QEV50665.1"/>
    <property type="molecule type" value="Genomic_DNA"/>
</dbReference>
<sequence length="90" mass="9677">MWLDGPVIWGLMRPALLVDVDGPLNPYRREAAATARGAFAWVGDEITAADRACVTGHHNGPALLHRVDPRCGLDDDDFVALTARAATGLR</sequence>
<dbReference type="KEGG" id="spla:CP981_02370"/>
<organism evidence="1 2">
    <name type="scientific">Streptomyces platensis</name>
    <dbReference type="NCBI Taxonomy" id="58346"/>
    <lineage>
        <taxon>Bacteria</taxon>
        <taxon>Bacillati</taxon>
        <taxon>Actinomycetota</taxon>
        <taxon>Actinomycetes</taxon>
        <taxon>Kitasatosporales</taxon>
        <taxon>Streptomycetaceae</taxon>
        <taxon>Streptomyces</taxon>
    </lineage>
</organism>
<gene>
    <name evidence="1" type="ORF">CP981_02370</name>
</gene>
<accession>A0AAE6NEU9</accession>
<evidence type="ECO:0000313" key="2">
    <source>
        <dbReference type="Proteomes" id="UP000325458"/>
    </source>
</evidence>
<protein>
    <submittedName>
        <fullName evidence="1">Uncharacterized protein</fullName>
    </submittedName>
</protein>
<dbReference type="Proteomes" id="UP000325458">
    <property type="component" value="Chromosome"/>
</dbReference>
<reference evidence="1 2" key="1">
    <citation type="submission" date="2017-09" db="EMBL/GenBank/DDBJ databases">
        <authorList>
            <person name="Lee N."/>
            <person name="Cho B.-K."/>
        </authorList>
    </citation>
    <scope>NUCLEOTIDE SEQUENCE [LARGE SCALE GENOMIC DNA]</scope>
    <source>
        <strain evidence="1 2">ATCC 23948</strain>
    </source>
</reference>
<evidence type="ECO:0000313" key="1">
    <source>
        <dbReference type="EMBL" id="QEV50665.1"/>
    </source>
</evidence>
<dbReference type="AlphaFoldDB" id="A0AAE6NEU9"/>
<dbReference type="RefSeq" id="WP_107429502.1">
    <property type="nucleotide sequence ID" value="NZ_BAABSS010000003.1"/>
</dbReference>
<proteinExistence type="predicted"/>